<dbReference type="Proteomes" id="UP001172684">
    <property type="component" value="Unassembled WGS sequence"/>
</dbReference>
<protein>
    <submittedName>
        <fullName evidence="2">Uncharacterized protein</fullName>
    </submittedName>
</protein>
<proteinExistence type="predicted"/>
<evidence type="ECO:0000313" key="3">
    <source>
        <dbReference type="Proteomes" id="UP001172684"/>
    </source>
</evidence>
<reference evidence="2" key="1">
    <citation type="submission" date="2022-10" db="EMBL/GenBank/DDBJ databases">
        <title>Culturing micro-colonial fungi from biological soil crusts in the Mojave desert and describing Neophaeococcomyces mojavensis, and introducing the new genera and species Taxawa tesnikishii.</title>
        <authorList>
            <person name="Kurbessoian T."/>
            <person name="Stajich J.E."/>
        </authorList>
    </citation>
    <scope>NUCLEOTIDE SEQUENCE</scope>
    <source>
        <strain evidence="2">TK_1</strain>
    </source>
</reference>
<accession>A0ABQ9P014</accession>
<keyword evidence="3" id="KW-1185">Reference proteome</keyword>
<sequence length="707" mass="81613">MSFQDPPRPPERTSSDTSSSGSSEDGERISDQGQPVCVADRISEKRWISLCVDAGRKKSEEDKEVQTTGPDKILLEERWLDVLGLHLVCEPSFFELMIKPPRAECISLSRSWLAAVHLQNRYANYNGFKNWKRRWFQPNRQEVVRRAIDYYEKNVITPSLKLEIFTRDLKQQSKEDENRCYSLFLLQKTRLAFVAAHASCTDLELHLITKIWSSGGKDSDIDRIQRLRAFKSDVHNIAKTSKLDQKGIELLGRWIKNIGTNGLCGVLYELPEDETISKIETSKYELDADRFADRIMKEAQFTPEYHCGWRRGSYSPLLIIANEGARGKTVVTKPKADRSDEHKVESKEKLLELDENLAKELNALCESPFIEALQEVYEALEIILERPPQLLLAYSKRDAWTGDKDISRLSLLFFRDNVYHCRRLMNELRRWEMFVESDGCVQWGALHYKMKRLFLLLAVIHVGFPMPAMWLTIMDALLDDLGLFVLGHADEDYDLSAMRHIARMDAETVQRLPSKQRSTEPTATTARARKEATARDIFQEFCRYFRSAVLMSVAATSIKSDDRDTDLRLWKTEFLDWFDKCKEPGCGSQVRVLYRTDDKVDLIMARPGSSFGFPAHAQMRDNSVPIHPCLLHIVSGTKFDKTLLPFYHYFAHEHHQFCKPINGKLGVMEDLSMVGEIISLGRDNMDQQEEERILGENLNPHKEDFRV</sequence>
<dbReference type="EMBL" id="JAPDRL010000026">
    <property type="protein sequence ID" value="KAJ9665737.1"/>
    <property type="molecule type" value="Genomic_DNA"/>
</dbReference>
<feature type="region of interest" description="Disordered" evidence="1">
    <location>
        <begin position="1"/>
        <end position="36"/>
    </location>
</feature>
<name>A0ABQ9P014_9PEZI</name>
<gene>
    <name evidence="2" type="ORF">H2201_004223</name>
</gene>
<comment type="caution">
    <text evidence="2">The sequence shown here is derived from an EMBL/GenBank/DDBJ whole genome shotgun (WGS) entry which is preliminary data.</text>
</comment>
<evidence type="ECO:0000256" key="1">
    <source>
        <dbReference type="SAM" id="MobiDB-lite"/>
    </source>
</evidence>
<organism evidence="2 3">
    <name type="scientific">Coniosporium apollinis</name>
    <dbReference type="NCBI Taxonomy" id="61459"/>
    <lineage>
        <taxon>Eukaryota</taxon>
        <taxon>Fungi</taxon>
        <taxon>Dikarya</taxon>
        <taxon>Ascomycota</taxon>
        <taxon>Pezizomycotina</taxon>
        <taxon>Dothideomycetes</taxon>
        <taxon>Dothideomycetes incertae sedis</taxon>
        <taxon>Coniosporium</taxon>
    </lineage>
</organism>
<evidence type="ECO:0000313" key="2">
    <source>
        <dbReference type="EMBL" id="KAJ9665737.1"/>
    </source>
</evidence>